<dbReference type="Gene3D" id="1.10.760.10">
    <property type="entry name" value="Cytochrome c-like domain"/>
    <property type="match status" value="1"/>
</dbReference>
<dbReference type="RefSeq" id="WP_005864027.1">
    <property type="nucleotide sequence ID" value="NZ_CP155732.1"/>
</dbReference>
<keyword evidence="3 4" id="KW-0408">Iron</keyword>
<feature type="domain" description="Cytochrome c" evidence="5">
    <location>
        <begin position="146"/>
        <end position="244"/>
    </location>
</feature>
<dbReference type="InterPro" id="IPR009056">
    <property type="entry name" value="Cyt_c-like_dom"/>
</dbReference>
<dbReference type="GO" id="GO:0046872">
    <property type="term" value="F:metal ion binding"/>
    <property type="evidence" value="ECO:0007669"/>
    <property type="project" value="UniProtKB-KW"/>
</dbReference>
<dbReference type="EMBL" id="AAYA01000026">
    <property type="protein sequence ID" value="EBA05702.1"/>
    <property type="molecule type" value="Genomic_DNA"/>
</dbReference>
<dbReference type="PROSITE" id="PS51007">
    <property type="entry name" value="CYTC"/>
    <property type="match status" value="1"/>
</dbReference>
<dbReference type="AlphaFoldDB" id="A3KAX4"/>
<dbReference type="GO" id="GO:0009055">
    <property type="term" value="F:electron transfer activity"/>
    <property type="evidence" value="ECO:0007669"/>
    <property type="project" value="InterPro"/>
</dbReference>
<comment type="caution">
    <text evidence="6">The sequence shown here is derived from an EMBL/GenBank/DDBJ whole genome shotgun (WGS) entry which is preliminary data.</text>
</comment>
<sequence length="255" mass="27802">MARPAHRLDFMRVWLLILALAVLPFKAVAQDRAVRLFAPEPLVASGLLDYILPRFKLKTQVKVEVVDDPAAAQVVLGADGTPLFEGAGAVWSMQVTDQTEWTAKLTDWLTGEVGRNTVTAYAPEGEALFTLPKQKEREVAAFVPDGDAAQGLEISRVKCGRCHAVEEGGAFRSIGSTPSFMVMRAFPDWVDRFMGFYALNPHPAFTQIEGVSPPFDEARPSPIVPVEMTLDEIDAVLAYVSTMQAADLGAPLDSR</sequence>
<evidence type="ECO:0000259" key="5">
    <source>
        <dbReference type="PROSITE" id="PS51007"/>
    </source>
</evidence>
<dbReference type="Proteomes" id="UP000005713">
    <property type="component" value="Unassembled WGS sequence"/>
</dbReference>
<name>A3KAX4_SAGS3</name>
<evidence type="ECO:0000313" key="6">
    <source>
        <dbReference type="EMBL" id="EBA05702.1"/>
    </source>
</evidence>
<keyword evidence="2 4" id="KW-0479">Metal-binding</keyword>
<dbReference type="InterPro" id="IPR036909">
    <property type="entry name" value="Cyt_c-like_dom_sf"/>
</dbReference>
<reference evidence="6 7" key="1">
    <citation type="submission" date="2006-06" db="EMBL/GenBank/DDBJ databases">
        <authorList>
            <person name="Moran M.A."/>
            <person name="Ferriera S."/>
            <person name="Johnson J."/>
            <person name="Kravitz S."/>
            <person name="Beeson K."/>
            <person name="Sutton G."/>
            <person name="Rogers Y.-H."/>
            <person name="Friedman R."/>
            <person name="Frazier M."/>
            <person name="Venter J.C."/>
        </authorList>
    </citation>
    <scope>NUCLEOTIDE SEQUENCE [LARGE SCALE GENOMIC DNA]</scope>
    <source>
        <strain evidence="6 7">E-37</strain>
    </source>
</reference>
<evidence type="ECO:0000256" key="4">
    <source>
        <dbReference type="PROSITE-ProRule" id="PRU00433"/>
    </source>
</evidence>
<organism evidence="6 7">
    <name type="scientific">Sagittula stellata (strain ATCC 700073 / DSM 11524 / E-37)</name>
    <dbReference type="NCBI Taxonomy" id="388399"/>
    <lineage>
        <taxon>Bacteria</taxon>
        <taxon>Pseudomonadati</taxon>
        <taxon>Pseudomonadota</taxon>
        <taxon>Alphaproteobacteria</taxon>
        <taxon>Rhodobacterales</taxon>
        <taxon>Roseobacteraceae</taxon>
        <taxon>Sagittula</taxon>
    </lineage>
</organism>
<evidence type="ECO:0000256" key="3">
    <source>
        <dbReference type="ARBA" id="ARBA00023004"/>
    </source>
</evidence>
<dbReference type="GO" id="GO:0020037">
    <property type="term" value="F:heme binding"/>
    <property type="evidence" value="ECO:0007669"/>
    <property type="project" value="InterPro"/>
</dbReference>
<evidence type="ECO:0000256" key="2">
    <source>
        <dbReference type="ARBA" id="ARBA00022723"/>
    </source>
</evidence>
<gene>
    <name evidence="6" type="ORF">SSE37_03350</name>
</gene>
<dbReference type="eggNOG" id="COG2010">
    <property type="taxonomic scope" value="Bacteria"/>
</dbReference>
<dbReference type="SUPFAM" id="SSF46626">
    <property type="entry name" value="Cytochrome c"/>
    <property type="match status" value="1"/>
</dbReference>
<keyword evidence="1 4" id="KW-0349">Heme</keyword>
<evidence type="ECO:0000256" key="1">
    <source>
        <dbReference type="ARBA" id="ARBA00022617"/>
    </source>
</evidence>
<protein>
    <recommendedName>
        <fullName evidence="5">Cytochrome c domain-containing protein</fullName>
    </recommendedName>
</protein>
<accession>A3KAX4</accession>
<proteinExistence type="predicted"/>
<evidence type="ECO:0000313" key="7">
    <source>
        <dbReference type="Proteomes" id="UP000005713"/>
    </source>
</evidence>
<keyword evidence="7" id="KW-1185">Reference proteome</keyword>